<evidence type="ECO:0000256" key="2">
    <source>
        <dbReference type="RuleBase" id="RU363116"/>
    </source>
</evidence>
<dbReference type="Pfam" id="PF03803">
    <property type="entry name" value="Scramblase"/>
    <property type="match status" value="1"/>
</dbReference>
<gene>
    <name evidence="3" type="ORF">TeGR_g3078</name>
</gene>
<evidence type="ECO:0000313" key="3">
    <source>
        <dbReference type="EMBL" id="GMI26228.1"/>
    </source>
</evidence>
<dbReference type="InterPro" id="IPR005552">
    <property type="entry name" value="Scramblase"/>
</dbReference>
<sequence>MNSAKVQPEFGNMQAPGGMQMMDRNVVVGQPVPMDPNTGQPMMMPPMQPGMVPMQPGMVPMQPGMVPMQPGMVPMQPGMVPMQPGMVPMQPGMVPMQPMQPGMTPMPMQPGMMPVQTGTAQEAVPIVSSVPWVNVMNRSALFDGVTMKQTTRDWWRSGCCQANFEWTAHEYTHDYGEGDAIADKLYIREDADFCGRFLSCCAPAARPTRYDVWAGGIPEDGNRPPEKDRLFYFEKGCTNGTHQCIGCDDGGKKIMCPCCCYLPYLKAHDASGKEMGQATYICDEKLCVPKFGIEDASSNLRYLIRPNTCCCGCMPMFKCGGQKGRCMHVPFYIRTPEGEMVTPANPASEQAEITQLWSGLAKSCCERENYSVNFPQQATEEDKVIIIGATILIDMALFEQEQ</sequence>
<accession>A0ABQ6MI27</accession>
<evidence type="ECO:0000313" key="4">
    <source>
        <dbReference type="Proteomes" id="UP001165060"/>
    </source>
</evidence>
<comment type="similarity">
    <text evidence="1 2">Belongs to the phospholipid scramblase family.</text>
</comment>
<proteinExistence type="inferred from homology"/>
<name>A0ABQ6MI27_9STRA</name>
<reference evidence="3 4" key="1">
    <citation type="journal article" date="2023" name="Commun. Biol.">
        <title>Genome analysis of Parmales, the sister group of diatoms, reveals the evolutionary specialization of diatoms from phago-mixotrophs to photoautotrophs.</title>
        <authorList>
            <person name="Ban H."/>
            <person name="Sato S."/>
            <person name="Yoshikawa S."/>
            <person name="Yamada K."/>
            <person name="Nakamura Y."/>
            <person name="Ichinomiya M."/>
            <person name="Sato N."/>
            <person name="Blanc-Mathieu R."/>
            <person name="Endo H."/>
            <person name="Kuwata A."/>
            <person name="Ogata H."/>
        </authorList>
    </citation>
    <scope>NUCLEOTIDE SEQUENCE [LARGE SCALE GENOMIC DNA]</scope>
</reference>
<dbReference type="Proteomes" id="UP001165060">
    <property type="component" value="Unassembled WGS sequence"/>
</dbReference>
<dbReference type="EMBL" id="BRYB01004138">
    <property type="protein sequence ID" value="GMI26228.1"/>
    <property type="molecule type" value="Genomic_DNA"/>
</dbReference>
<organism evidence="3 4">
    <name type="scientific">Tetraparma gracilis</name>
    <dbReference type="NCBI Taxonomy" id="2962635"/>
    <lineage>
        <taxon>Eukaryota</taxon>
        <taxon>Sar</taxon>
        <taxon>Stramenopiles</taxon>
        <taxon>Ochrophyta</taxon>
        <taxon>Bolidophyceae</taxon>
        <taxon>Parmales</taxon>
        <taxon>Triparmaceae</taxon>
        <taxon>Tetraparma</taxon>
    </lineage>
</organism>
<keyword evidence="4" id="KW-1185">Reference proteome</keyword>
<evidence type="ECO:0000256" key="1">
    <source>
        <dbReference type="ARBA" id="ARBA00005350"/>
    </source>
</evidence>
<protein>
    <recommendedName>
        <fullName evidence="2">Phospholipid scramblase</fullName>
    </recommendedName>
</protein>
<comment type="caution">
    <text evidence="3">The sequence shown here is derived from an EMBL/GenBank/DDBJ whole genome shotgun (WGS) entry which is preliminary data.</text>
</comment>